<evidence type="ECO:0000313" key="3">
    <source>
        <dbReference type="Proteomes" id="UP001396334"/>
    </source>
</evidence>
<feature type="compositionally biased region" description="Polar residues" evidence="1">
    <location>
        <begin position="44"/>
        <end position="59"/>
    </location>
</feature>
<protein>
    <submittedName>
        <fullName evidence="2">Uncharacterized protein</fullName>
    </submittedName>
</protein>
<reference evidence="2 3" key="1">
    <citation type="journal article" date="2024" name="G3 (Bethesda)">
        <title>Genome assembly of Hibiscus sabdariffa L. provides insights into metabolisms of medicinal natural products.</title>
        <authorList>
            <person name="Kim T."/>
        </authorList>
    </citation>
    <scope>NUCLEOTIDE SEQUENCE [LARGE SCALE GENOMIC DNA]</scope>
    <source>
        <strain evidence="2">TK-2024</strain>
        <tissue evidence="2">Old leaves</tissue>
    </source>
</reference>
<keyword evidence="3" id="KW-1185">Reference proteome</keyword>
<proteinExistence type="predicted"/>
<gene>
    <name evidence="2" type="ORF">V6N11_001822</name>
</gene>
<evidence type="ECO:0000313" key="2">
    <source>
        <dbReference type="EMBL" id="KAK9004004.1"/>
    </source>
</evidence>
<feature type="region of interest" description="Disordered" evidence="1">
    <location>
        <begin position="1"/>
        <end position="132"/>
    </location>
</feature>
<feature type="compositionally biased region" description="Low complexity" evidence="1">
    <location>
        <begin position="13"/>
        <end position="34"/>
    </location>
</feature>
<organism evidence="2 3">
    <name type="scientific">Hibiscus sabdariffa</name>
    <name type="common">roselle</name>
    <dbReference type="NCBI Taxonomy" id="183260"/>
    <lineage>
        <taxon>Eukaryota</taxon>
        <taxon>Viridiplantae</taxon>
        <taxon>Streptophyta</taxon>
        <taxon>Embryophyta</taxon>
        <taxon>Tracheophyta</taxon>
        <taxon>Spermatophyta</taxon>
        <taxon>Magnoliopsida</taxon>
        <taxon>eudicotyledons</taxon>
        <taxon>Gunneridae</taxon>
        <taxon>Pentapetalae</taxon>
        <taxon>rosids</taxon>
        <taxon>malvids</taxon>
        <taxon>Malvales</taxon>
        <taxon>Malvaceae</taxon>
        <taxon>Malvoideae</taxon>
        <taxon>Hibiscus</taxon>
    </lineage>
</organism>
<evidence type="ECO:0000256" key="1">
    <source>
        <dbReference type="SAM" id="MobiDB-lite"/>
    </source>
</evidence>
<name>A0ABR2QTL2_9ROSI</name>
<dbReference type="EMBL" id="JBBPBN010000031">
    <property type="protein sequence ID" value="KAK9004004.1"/>
    <property type="molecule type" value="Genomic_DNA"/>
</dbReference>
<accession>A0ABR2QTL2</accession>
<comment type="caution">
    <text evidence="2">The sequence shown here is derived from an EMBL/GenBank/DDBJ whole genome shotgun (WGS) entry which is preliminary data.</text>
</comment>
<feature type="compositionally biased region" description="Basic and acidic residues" evidence="1">
    <location>
        <begin position="107"/>
        <end position="126"/>
    </location>
</feature>
<dbReference type="Proteomes" id="UP001396334">
    <property type="component" value="Unassembled WGS sequence"/>
</dbReference>
<sequence length="160" mass="16829">MSMVPGVARLIAQTGGSSHSQGVSHTSGHTSSSQPHVPSEESDTSGQMQGMDSQRVVTRSSEHENMVIPQVETGVGGRDTQSFRLENESEQLSRVAEGVGNTGQNSRSHETEFHIGEDSSEAHDGNCEVGSVGRDMEIGDVVLGDTANNEGVNDVAPVIN</sequence>